<comment type="caution">
    <text evidence="1">The sequence shown here is derived from an EMBL/GenBank/DDBJ whole genome shotgun (WGS) entry which is preliminary data.</text>
</comment>
<evidence type="ECO:0000313" key="2">
    <source>
        <dbReference type="Proteomes" id="UP000324800"/>
    </source>
</evidence>
<dbReference type="AlphaFoldDB" id="A0A5J4W9U9"/>
<gene>
    <name evidence="1" type="ORF">EZS28_013039</name>
</gene>
<name>A0A5J4W9U9_9EUKA</name>
<reference evidence="1 2" key="1">
    <citation type="submission" date="2019-03" db="EMBL/GenBank/DDBJ databases">
        <title>Single cell metagenomics reveals metabolic interactions within the superorganism composed of flagellate Streblomastix strix and complex community of Bacteroidetes bacteria on its surface.</title>
        <authorList>
            <person name="Treitli S.C."/>
            <person name="Kolisko M."/>
            <person name="Husnik F."/>
            <person name="Keeling P."/>
            <person name="Hampl V."/>
        </authorList>
    </citation>
    <scope>NUCLEOTIDE SEQUENCE [LARGE SCALE GENOMIC DNA]</scope>
    <source>
        <strain evidence="1">ST1C</strain>
    </source>
</reference>
<organism evidence="1 2">
    <name type="scientific">Streblomastix strix</name>
    <dbReference type="NCBI Taxonomy" id="222440"/>
    <lineage>
        <taxon>Eukaryota</taxon>
        <taxon>Metamonada</taxon>
        <taxon>Preaxostyla</taxon>
        <taxon>Oxymonadida</taxon>
        <taxon>Streblomastigidae</taxon>
        <taxon>Streblomastix</taxon>
    </lineage>
</organism>
<proteinExistence type="predicted"/>
<accession>A0A5J4W9U9</accession>
<evidence type="ECO:0000313" key="1">
    <source>
        <dbReference type="EMBL" id="KAA6391433.1"/>
    </source>
</evidence>
<dbReference type="Proteomes" id="UP000324800">
    <property type="component" value="Unassembled WGS sequence"/>
</dbReference>
<dbReference type="EMBL" id="SNRW01002885">
    <property type="protein sequence ID" value="KAA6391433.1"/>
    <property type="molecule type" value="Genomic_DNA"/>
</dbReference>
<protein>
    <submittedName>
        <fullName evidence="1">Uncharacterized protein</fullName>
    </submittedName>
</protein>
<sequence>MCQQLHSIDCIILIGARPPRFNPTRWLDQLLSQAQDYLKIRYAKIQARQSKLHRDLFHEALSIPWNQLIKDLFLDILENAQHAEDANIRQSALANLQKFWAGSMKSINQELLELSSADFQVLMESSSEQATSVLARFTADLLSTSSQETDVERVFSIISRIVGDQEGQSYG</sequence>